<feature type="coiled-coil region" evidence="1">
    <location>
        <begin position="25"/>
        <end position="88"/>
    </location>
</feature>
<dbReference type="Proteomes" id="UP000663846">
    <property type="component" value="Unassembled WGS sequence"/>
</dbReference>
<evidence type="ECO:0000256" key="1">
    <source>
        <dbReference type="SAM" id="Coils"/>
    </source>
</evidence>
<comment type="caution">
    <text evidence="3">The sequence shown here is derived from an EMBL/GenBank/DDBJ whole genome shotgun (WGS) entry which is preliminary data.</text>
</comment>
<keyword evidence="2" id="KW-0472">Membrane</keyword>
<dbReference type="AlphaFoldDB" id="A0A8H3AVN5"/>
<feature type="transmembrane region" description="Helical" evidence="2">
    <location>
        <begin position="122"/>
        <end position="142"/>
    </location>
</feature>
<evidence type="ECO:0008006" key="5">
    <source>
        <dbReference type="Google" id="ProtNLM"/>
    </source>
</evidence>
<gene>
    <name evidence="3" type="ORF">RDB_LOCUS130810</name>
</gene>
<keyword evidence="1" id="KW-0175">Coiled coil</keyword>
<proteinExistence type="predicted"/>
<keyword evidence="2" id="KW-1133">Transmembrane helix</keyword>
<keyword evidence="2" id="KW-0812">Transmembrane</keyword>
<accession>A0A8H3AVN5</accession>
<organism evidence="3 4">
    <name type="scientific">Rhizoctonia solani</name>
    <dbReference type="NCBI Taxonomy" id="456999"/>
    <lineage>
        <taxon>Eukaryota</taxon>
        <taxon>Fungi</taxon>
        <taxon>Dikarya</taxon>
        <taxon>Basidiomycota</taxon>
        <taxon>Agaricomycotina</taxon>
        <taxon>Agaricomycetes</taxon>
        <taxon>Cantharellales</taxon>
        <taxon>Ceratobasidiaceae</taxon>
        <taxon>Rhizoctonia</taxon>
    </lineage>
</organism>
<dbReference type="EMBL" id="CAJMWS010000401">
    <property type="protein sequence ID" value="CAE6441603.1"/>
    <property type="molecule type" value="Genomic_DNA"/>
</dbReference>
<evidence type="ECO:0000313" key="4">
    <source>
        <dbReference type="Proteomes" id="UP000663846"/>
    </source>
</evidence>
<evidence type="ECO:0000313" key="3">
    <source>
        <dbReference type="EMBL" id="CAE6441603.1"/>
    </source>
</evidence>
<name>A0A8H3AVN5_9AGAM</name>
<reference evidence="3" key="1">
    <citation type="submission" date="2021-01" db="EMBL/GenBank/DDBJ databases">
        <authorList>
            <person name="Kaushik A."/>
        </authorList>
    </citation>
    <scope>NUCLEOTIDE SEQUENCE</scope>
    <source>
        <strain evidence="3">AG1-1C</strain>
    </source>
</reference>
<sequence>MDERPPLYEPNPDQEEQMRIALRALQTLFEKRAEARNRHDQAEVARIDSHIAQAMRQVGDTYPNEETREHWYRQARDLENANEEEREHILMPIAKGLGILIAAPLALAFVIVGGAVFTAGSILYGVGKVVIGVGSLLTGGMLR</sequence>
<protein>
    <recommendedName>
        <fullName evidence="5">Transmembrane protein</fullName>
    </recommendedName>
</protein>
<evidence type="ECO:0000256" key="2">
    <source>
        <dbReference type="SAM" id="Phobius"/>
    </source>
</evidence>
<feature type="transmembrane region" description="Helical" evidence="2">
    <location>
        <begin position="96"/>
        <end position="116"/>
    </location>
</feature>